<evidence type="ECO:0000256" key="4">
    <source>
        <dbReference type="PROSITE-ProRule" id="PRU00335"/>
    </source>
</evidence>
<dbReference type="OrthoDB" id="71867at2"/>
<dbReference type="RefSeq" id="WP_127193557.1">
    <property type="nucleotide sequence ID" value="NZ_RZNY01000016.1"/>
</dbReference>
<dbReference type="Pfam" id="PF13305">
    <property type="entry name" value="TetR_C_33"/>
    <property type="match status" value="1"/>
</dbReference>
<name>A0A3S1BL77_9BACL</name>
<keyword evidence="2 4" id="KW-0238">DNA-binding</keyword>
<dbReference type="InterPro" id="IPR050109">
    <property type="entry name" value="HTH-type_TetR-like_transc_reg"/>
</dbReference>
<dbReference type="SUPFAM" id="SSF46689">
    <property type="entry name" value="Homeodomain-like"/>
    <property type="match status" value="1"/>
</dbReference>
<gene>
    <name evidence="6" type="ORF">EJP82_18500</name>
</gene>
<dbReference type="SUPFAM" id="SSF48498">
    <property type="entry name" value="Tetracyclin repressor-like, C-terminal domain"/>
    <property type="match status" value="1"/>
</dbReference>
<proteinExistence type="predicted"/>
<dbReference type="InterPro" id="IPR009057">
    <property type="entry name" value="Homeodomain-like_sf"/>
</dbReference>
<feature type="DNA-binding region" description="H-T-H motif" evidence="4">
    <location>
        <begin position="29"/>
        <end position="48"/>
    </location>
</feature>
<evidence type="ECO:0000256" key="3">
    <source>
        <dbReference type="ARBA" id="ARBA00023163"/>
    </source>
</evidence>
<dbReference type="GO" id="GO:0003700">
    <property type="term" value="F:DNA-binding transcription factor activity"/>
    <property type="evidence" value="ECO:0007669"/>
    <property type="project" value="TreeGrafter"/>
</dbReference>
<evidence type="ECO:0000256" key="2">
    <source>
        <dbReference type="ARBA" id="ARBA00023125"/>
    </source>
</evidence>
<feature type="domain" description="HTH tetR-type" evidence="5">
    <location>
        <begin position="6"/>
        <end position="66"/>
    </location>
</feature>
<dbReference type="PANTHER" id="PTHR30055">
    <property type="entry name" value="HTH-TYPE TRANSCRIPTIONAL REGULATOR RUTR"/>
    <property type="match status" value="1"/>
</dbReference>
<dbReference type="EMBL" id="RZNY01000016">
    <property type="protein sequence ID" value="RUT43935.1"/>
    <property type="molecule type" value="Genomic_DNA"/>
</dbReference>
<keyword evidence="1" id="KW-0805">Transcription regulation</keyword>
<evidence type="ECO:0000313" key="7">
    <source>
        <dbReference type="Proteomes" id="UP000279446"/>
    </source>
</evidence>
<evidence type="ECO:0000256" key="1">
    <source>
        <dbReference type="ARBA" id="ARBA00023015"/>
    </source>
</evidence>
<dbReference type="InterPro" id="IPR003012">
    <property type="entry name" value="Tet_transcr_reg_TetR"/>
</dbReference>
<dbReference type="InterPro" id="IPR025996">
    <property type="entry name" value="MT1864/Rv1816-like_C"/>
</dbReference>
<dbReference type="AlphaFoldDB" id="A0A3S1BL77"/>
<dbReference type="Gene3D" id="1.10.357.10">
    <property type="entry name" value="Tetracycline Repressor, domain 2"/>
    <property type="match status" value="1"/>
</dbReference>
<organism evidence="6 7">
    <name type="scientific">Paenibacillus anaericanus</name>
    <dbReference type="NCBI Taxonomy" id="170367"/>
    <lineage>
        <taxon>Bacteria</taxon>
        <taxon>Bacillati</taxon>
        <taxon>Bacillota</taxon>
        <taxon>Bacilli</taxon>
        <taxon>Bacillales</taxon>
        <taxon>Paenibacillaceae</taxon>
        <taxon>Paenibacillus</taxon>
    </lineage>
</organism>
<keyword evidence="3" id="KW-0804">Transcription</keyword>
<sequence length="189" mass="20375">MSPRAGLNAELVLHAAWGIADSQGIAAVTLSSVAQKLGVRSPSLYNHVSSLDELRRMLAAQVLNQLHERIVAAIEGLNGEAAIRAFASTYINYALEHPGLYEGAQIASDQRDHEVTRAGGAIVDLTLQLLSHYSLNEKEALYAVRGLRSLVHGYASLERLGGFGLPLDLQESFVFNLNIFLGGLRHGSC</sequence>
<keyword evidence="7" id="KW-1185">Reference proteome</keyword>
<dbReference type="Proteomes" id="UP000279446">
    <property type="component" value="Unassembled WGS sequence"/>
</dbReference>
<dbReference type="GO" id="GO:0046677">
    <property type="term" value="P:response to antibiotic"/>
    <property type="evidence" value="ECO:0007669"/>
    <property type="project" value="InterPro"/>
</dbReference>
<dbReference type="Gene3D" id="1.10.10.60">
    <property type="entry name" value="Homeodomain-like"/>
    <property type="match status" value="1"/>
</dbReference>
<dbReference type="GO" id="GO:0045892">
    <property type="term" value="P:negative regulation of DNA-templated transcription"/>
    <property type="evidence" value="ECO:0007669"/>
    <property type="project" value="InterPro"/>
</dbReference>
<protein>
    <submittedName>
        <fullName evidence="6">TetR/AcrR family transcriptional regulator</fullName>
    </submittedName>
</protein>
<dbReference type="PRINTS" id="PR00400">
    <property type="entry name" value="TETREPRESSOR"/>
</dbReference>
<dbReference type="InterPro" id="IPR036271">
    <property type="entry name" value="Tet_transcr_reg_TetR-rel_C_sf"/>
</dbReference>
<reference evidence="6 7" key="1">
    <citation type="submission" date="2018-12" db="EMBL/GenBank/DDBJ databases">
        <authorList>
            <person name="Sun L."/>
            <person name="Chen Z."/>
        </authorList>
    </citation>
    <scope>NUCLEOTIDE SEQUENCE [LARGE SCALE GENOMIC DNA]</scope>
    <source>
        <strain evidence="6 7">DSM 15890</strain>
    </source>
</reference>
<evidence type="ECO:0000259" key="5">
    <source>
        <dbReference type="PROSITE" id="PS50977"/>
    </source>
</evidence>
<evidence type="ECO:0000313" key="6">
    <source>
        <dbReference type="EMBL" id="RUT43935.1"/>
    </source>
</evidence>
<comment type="caution">
    <text evidence="6">The sequence shown here is derived from an EMBL/GenBank/DDBJ whole genome shotgun (WGS) entry which is preliminary data.</text>
</comment>
<dbReference type="InterPro" id="IPR001647">
    <property type="entry name" value="HTH_TetR"/>
</dbReference>
<dbReference type="PANTHER" id="PTHR30055:SF234">
    <property type="entry name" value="HTH-TYPE TRANSCRIPTIONAL REGULATOR BETI"/>
    <property type="match status" value="1"/>
</dbReference>
<dbReference type="GO" id="GO:0000976">
    <property type="term" value="F:transcription cis-regulatory region binding"/>
    <property type="evidence" value="ECO:0007669"/>
    <property type="project" value="TreeGrafter"/>
</dbReference>
<accession>A0A3S1BL77</accession>
<dbReference type="PROSITE" id="PS50977">
    <property type="entry name" value="HTH_TETR_2"/>
    <property type="match status" value="1"/>
</dbReference>